<reference evidence="1 2" key="1">
    <citation type="journal article" date="2012" name="J. Bacteriol.">
        <title>Draft Genome Sequences for Two Metal-Reducing Pelosinus fermentans Strains Isolated from a Cr(VI)-Contaminated Site and for Type Strain R7.</title>
        <authorList>
            <person name="Brown S.D."/>
            <person name="Podar M."/>
            <person name="Klingeman D.M."/>
            <person name="Johnson C.M."/>
            <person name="Yang Z.K."/>
            <person name="Utturkar S.M."/>
            <person name="Land M.L."/>
            <person name="Mosher J.J."/>
            <person name="Hurt R.A.Jr."/>
            <person name="Phelps T.J."/>
            <person name="Palumbo A.V."/>
            <person name="Arkin A.P."/>
            <person name="Hazen T.C."/>
            <person name="Elias D.A."/>
        </authorList>
    </citation>
    <scope>NUCLEOTIDE SEQUENCE [LARGE SCALE GENOMIC DNA]</scope>
    <source>
        <strain evidence="1 2">B4</strain>
    </source>
</reference>
<evidence type="ECO:0000313" key="2">
    <source>
        <dbReference type="Proteomes" id="UP000004324"/>
    </source>
</evidence>
<proteinExistence type="predicted"/>
<dbReference type="Proteomes" id="UP000004324">
    <property type="component" value="Unassembled WGS sequence"/>
</dbReference>
<sequence>MSIKQRPNGFKLDFGSTVTILTTAVADTKHCKRVNGQGVFTGVVLEESQLRLNRSPKQVLVSVDGLSTFQDDSKKEAENCCCQQHGWEEQKSYYQTDCGEPKDEIKTTQEFVILSLTCPSFPFTPGQIVWISLDQIIALAVLC</sequence>
<name>I9B1A9_9FIRM</name>
<accession>I9B1A9</accession>
<organism evidence="1 2">
    <name type="scientific">Pelosinus fermentans B4</name>
    <dbReference type="NCBI Taxonomy" id="1149862"/>
    <lineage>
        <taxon>Bacteria</taxon>
        <taxon>Bacillati</taxon>
        <taxon>Bacillota</taxon>
        <taxon>Negativicutes</taxon>
        <taxon>Selenomonadales</taxon>
        <taxon>Sporomusaceae</taxon>
        <taxon>Pelosinus</taxon>
    </lineage>
</organism>
<dbReference type="PATRIC" id="fig|1149862.3.peg.1860"/>
<protein>
    <submittedName>
        <fullName evidence="1">Uncharacterized protein</fullName>
    </submittedName>
</protein>
<evidence type="ECO:0000313" key="1">
    <source>
        <dbReference type="EMBL" id="EIW18912.1"/>
    </source>
</evidence>
<dbReference type="RefSeq" id="WP_007933369.1">
    <property type="nucleotide sequence ID" value="NZ_AKVJ01000022.1"/>
</dbReference>
<dbReference type="EMBL" id="AKVJ01000022">
    <property type="protein sequence ID" value="EIW18912.1"/>
    <property type="molecule type" value="Genomic_DNA"/>
</dbReference>
<gene>
    <name evidence="1" type="ORF">FB4_0437</name>
</gene>
<dbReference type="AlphaFoldDB" id="I9B1A9"/>
<keyword evidence="2" id="KW-1185">Reference proteome</keyword>
<comment type="caution">
    <text evidence="1">The sequence shown here is derived from an EMBL/GenBank/DDBJ whole genome shotgun (WGS) entry which is preliminary data.</text>
</comment>
<dbReference type="OrthoDB" id="1680658at2"/>